<evidence type="ECO:0000256" key="3">
    <source>
        <dbReference type="SAM" id="MobiDB-lite"/>
    </source>
</evidence>
<dbReference type="AlphaFoldDB" id="A0A395IDT1"/>
<evidence type="ECO:0000313" key="6">
    <source>
        <dbReference type="EMBL" id="RAL58356.1"/>
    </source>
</evidence>
<dbReference type="Proteomes" id="UP000249056">
    <property type="component" value="Unassembled WGS sequence"/>
</dbReference>
<accession>A0A395IDT1</accession>
<dbReference type="Pfam" id="PF00271">
    <property type="entry name" value="Helicase_C"/>
    <property type="match status" value="1"/>
</dbReference>
<dbReference type="OrthoDB" id="416741at2759"/>
<organism evidence="6 7">
    <name type="scientific">Monilinia fructigena</name>
    <dbReference type="NCBI Taxonomy" id="38457"/>
    <lineage>
        <taxon>Eukaryota</taxon>
        <taxon>Fungi</taxon>
        <taxon>Dikarya</taxon>
        <taxon>Ascomycota</taxon>
        <taxon>Pezizomycotina</taxon>
        <taxon>Leotiomycetes</taxon>
        <taxon>Helotiales</taxon>
        <taxon>Sclerotiniaceae</taxon>
        <taxon>Monilinia</taxon>
    </lineage>
</organism>
<dbReference type="FunFam" id="3.40.50.300:FF:002480">
    <property type="entry name" value="Dicer-like protein 2"/>
    <property type="match status" value="1"/>
</dbReference>
<dbReference type="PANTHER" id="PTHR14074">
    <property type="entry name" value="HELICASE WITH DEATH DOMAIN-RELATED"/>
    <property type="match status" value="1"/>
</dbReference>
<dbReference type="InterPro" id="IPR027417">
    <property type="entry name" value="P-loop_NTPase"/>
</dbReference>
<feature type="domain" description="Helicase ATP-binding" evidence="4">
    <location>
        <begin position="63"/>
        <end position="240"/>
    </location>
</feature>
<evidence type="ECO:0000256" key="1">
    <source>
        <dbReference type="ARBA" id="ARBA00022741"/>
    </source>
</evidence>
<keyword evidence="2" id="KW-0067">ATP-binding</keyword>
<feature type="region of interest" description="Disordered" evidence="3">
    <location>
        <begin position="1"/>
        <end position="21"/>
    </location>
</feature>
<proteinExistence type="predicted"/>
<comment type="caution">
    <text evidence="6">The sequence shown here is derived from an EMBL/GenBank/DDBJ whole genome shotgun (WGS) entry which is preliminary data.</text>
</comment>
<evidence type="ECO:0000259" key="5">
    <source>
        <dbReference type="PROSITE" id="PS51194"/>
    </source>
</evidence>
<dbReference type="PANTHER" id="PTHR14074:SF16">
    <property type="entry name" value="ANTIVIRAL INNATE IMMUNE RESPONSE RECEPTOR RIG-I"/>
    <property type="match status" value="1"/>
</dbReference>
<dbReference type="EMBL" id="QKRW01000086">
    <property type="protein sequence ID" value="RAL58356.1"/>
    <property type="molecule type" value="Genomic_DNA"/>
</dbReference>
<sequence>MMDGILDHEDDSDLSGNFVDDQNEIEGDLKRTLTLTAEDEDGDCEEEKTENVTVTPRTYQLEMLEESLKENIIVAMDTGTGKTHVAVLRILAELERMEPDKLIWFLAPTVALCIQQNDYFQLNFPSILTKLLLGADGVERWTEQRQWDAILKDVKIVVSSYQVLLDALTHGFVRIERLSLMIFDEAHNCLNKAPGAKIMASFYHPNRSKTSLPHILGLSASPVMRSDEKSLSKIEETLDAICRTPKVHQADLRIQAKLPILSIINYIPEAECIATRSIASLAMVIQGLNIFEDPCVLNLKKSGSEKSRRELEKILRNHKTYSQVQLRSIYDTSQGILLPELGSWAADYYISVVVTKYLKAMMKKDTSAVLDTADAEKVYIAKALRKVEISPSLSITDRVSNKAAKLIETIGQQDRPFSAIIFVKERATVSILAHLLSLHPQTKGQFKIGTMVGTSLRSNRTQNIKEIVDLSEQKDTLSDFKRRKIDILIATSVLEEGIDVRACNLVICFSKPENLKSFIQRRGRARQQDSKLILL</sequence>
<dbReference type="SMART" id="SM00490">
    <property type="entry name" value="HELICc"/>
    <property type="match status" value="1"/>
</dbReference>
<dbReference type="InterPro" id="IPR051363">
    <property type="entry name" value="RLR_Helicase"/>
</dbReference>
<evidence type="ECO:0000256" key="2">
    <source>
        <dbReference type="ARBA" id="ARBA00022840"/>
    </source>
</evidence>
<dbReference type="Pfam" id="PF00270">
    <property type="entry name" value="DEAD"/>
    <property type="match status" value="1"/>
</dbReference>
<gene>
    <name evidence="6" type="ORF">DID88_005773</name>
</gene>
<reference evidence="6 7" key="1">
    <citation type="submission" date="2018-06" db="EMBL/GenBank/DDBJ databases">
        <title>Genome Sequence of the Brown Rot Fungal Pathogen Monilinia fructigena.</title>
        <authorList>
            <person name="Landi L."/>
            <person name="De Miccolis Angelini R.M."/>
            <person name="Pollastro S."/>
            <person name="Abate D."/>
            <person name="Faretra F."/>
            <person name="Romanazzi G."/>
        </authorList>
    </citation>
    <scope>NUCLEOTIDE SEQUENCE [LARGE SCALE GENOMIC DNA]</scope>
    <source>
        <strain evidence="6 7">Mfrg269</strain>
    </source>
</reference>
<dbReference type="PROSITE" id="PS51192">
    <property type="entry name" value="HELICASE_ATP_BIND_1"/>
    <property type="match status" value="1"/>
</dbReference>
<dbReference type="GO" id="GO:0005737">
    <property type="term" value="C:cytoplasm"/>
    <property type="evidence" value="ECO:0007669"/>
    <property type="project" value="TreeGrafter"/>
</dbReference>
<dbReference type="GO" id="GO:0005524">
    <property type="term" value="F:ATP binding"/>
    <property type="evidence" value="ECO:0007669"/>
    <property type="project" value="UniProtKB-KW"/>
</dbReference>
<dbReference type="InterPro" id="IPR014001">
    <property type="entry name" value="Helicase_ATP-bd"/>
</dbReference>
<dbReference type="SUPFAM" id="SSF52540">
    <property type="entry name" value="P-loop containing nucleoside triphosphate hydrolases"/>
    <property type="match status" value="1"/>
</dbReference>
<name>A0A395IDT1_9HELO</name>
<dbReference type="InterPro" id="IPR011545">
    <property type="entry name" value="DEAD/DEAH_box_helicase_dom"/>
</dbReference>
<dbReference type="SMART" id="SM00487">
    <property type="entry name" value="DEXDc"/>
    <property type="match status" value="1"/>
</dbReference>
<keyword evidence="7" id="KW-1185">Reference proteome</keyword>
<evidence type="ECO:0000313" key="7">
    <source>
        <dbReference type="Proteomes" id="UP000249056"/>
    </source>
</evidence>
<evidence type="ECO:0000259" key="4">
    <source>
        <dbReference type="PROSITE" id="PS51192"/>
    </source>
</evidence>
<dbReference type="CDD" id="cd18034">
    <property type="entry name" value="DEXHc_dicer"/>
    <property type="match status" value="1"/>
</dbReference>
<dbReference type="InterPro" id="IPR001650">
    <property type="entry name" value="Helicase_C-like"/>
</dbReference>
<feature type="domain" description="Helicase C-terminal" evidence="5">
    <location>
        <begin position="402"/>
        <end position="535"/>
    </location>
</feature>
<dbReference type="GO" id="GO:0003676">
    <property type="term" value="F:nucleic acid binding"/>
    <property type="evidence" value="ECO:0007669"/>
    <property type="project" value="InterPro"/>
</dbReference>
<dbReference type="PROSITE" id="PS51194">
    <property type="entry name" value="HELICASE_CTER"/>
    <property type="match status" value="1"/>
</dbReference>
<keyword evidence="1" id="KW-0547">Nucleotide-binding</keyword>
<protein>
    <submittedName>
        <fullName evidence="6">Uncharacterized protein</fullName>
    </submittedName>
</protein>
<dbReference type="Gene3D" id="3.40.50.300">
    <property type="entry name" value="P-loop containing nucleotide triphosphate hydrolases"/>
    <property type="match status" value="2"/>
</dbReference>